<gene>
    <name evidence="6" type="ORF">BDFB_011967</name>
</gene>
<dbReference type="Proteomes" id="UP000292052">
    <property type="component" value="Unassembled WGS sequence"/>
</dbReference>
<dbReference type="OrthoDB" id="786951at2759"/>
<evidence type="ECO:0000256" key="2">
    <source>
        <dbReference type="ARBA" id="ARBA00021978"/>
    </source>
</evidence>
<dbReference type="AlphaFoldDB" id="A0A482VEG6"/>
<proteinExistence type="inferred from homology"/>
<dbReference type="Pfam" id="PF01585">
    <property type="entry name" value="G-patch"/>
    <property type="match status" value="1"/>
</dbReference>
<evidence type="ECO:0000313" key="6">
    <source>
        <dbReference type="EMBL" id="RZB49912.1"/>
    </source>
</evidence>
<evidence type="ECO:0000256" key="3">
    <source>
        <dbReference type="ARBA" id="ARBA00030688"/>
    </source>
</evidence>
<dbReference type="InterPro" id="IPR039249">
    <property type="entry name" value="GPATCH11"/>
</dbReference>
<dbReference type="PANTHER" id="PTHR21032">
    <property type="entry name" value="G PATCH DOMAIN-CONTAINING PROTEIN 11"/>
    <property type="match status" value="1"/>
</dbReference>
<accession>A0A482VEG6</accession>
<name>A0A482VEG6_ASBVE</name>
<dbReference type="GO" id="GO:0000776">
    <property type="term" value="C:kinetochore"/>
    <property type="evidence" value="ECO:0007669"/>
    <property type="project" value="TreeGrafter"/>
</dbReference>
<organism evidence="6 7">
    <name type="scientific">Asbolus verrucosus</name>
    <name type="common">Desert ironclad beetle</name>
    <dbReference type="NCBI Taxonomy" id="1661398"/>
    <lineage>
        <taxon>Eukaryota</taxon>
        <taxon>Metazoa</taxon>
        <taxon>Ecdysozoa</taxon>
        <taxon>Arthropoda</taxon>
        <taxon>Hexapoda</taxon>
        <taxon>Insecta</taxon>
        <taxon>Pterygota</taxon>
        <taxon>Neoptera</taxon>
        <taxon>Endopterygota</taxon>
        <taxon>Coleoptera</taxon>
        <taxon>Polyphaga</taxon>
        <taxon>Cucujiformia</taxon>
        <taxon>Tenebrionidae</taxon>
        <taxon>Pimeliinae</taxon>
        <taxon>Asbolus</taxon>
    </lineage>
</organism>
<dbReference type="EMBL" id="QDEB01111058">
    <property type="protein sequence ID" value="RZB49912.1"/>
    <property type="molecule type" value="Genomic_DNA"/>
</dbReference>
<dbReference type="Pfam" id="PF13821">
    <property type="entry name" value="DUF4187"/>
    <property type="match status" value="1"/>
</dbReference>
<evidence type="ECO:0000313" key="7">
    <source>
        <dbReference type="Proteomes" id="UP000292052"/>
    </source>
</evidence>
<dbReference type="PANTHER" id="PTHR21032:SF0">
    <property type="entry name" value="G PATCH DOMAIN-CONTAINING PROTEIN 11"/>
    <property type="match status" value="1"/>
</dbReference>
<dbReference type="GO" id="GO:0003676">
    <property type="term" value="F:nucleic acid binding"/>
    <property type="evidence" value="ECO:0007669"/>
    <property type="project" value="InterPro"/>
</dbReference>
<dbReference type="SMART" id="SM00443">
    <property type="entry name" value="G_patch"/>
    <property type="match status" value="1"/>
</dbReference>
<sequence length="256" mass="30517">MSDSEDDYMSDKLLQQCEQDIRPGLVFNRTTKRQYELEKKKKEIEAKRPKSNREREEELREKGLNTAISSENKGFKMLEKMGFKQGQSLGKTQSGLKEPIKIELKSSKSGIGVESHFKERIKKKMERNDDYLKKKLNDFQFNNKIKQARRFLEKDFYTAQKTCEDLDCRKNIDEPIQEFYWTRETIRKKRDIKEEDEEEEFNEEFASYITEENLVEIIDYLRSRHLYCMFCAFVATDDEDLKTSCPGPYRSDHDDG</sequence>
<comment type="similarity">
    <text evidence="1">Belongs to the GPATCH11 family.</text>
</comment>
<dbReference type="PROSITE" id="PS50174">
    <property type="entry name" value="G_PATCH"/>
    <property type="match status" value="1"/>
</dbReference>
<evidence type="ECO:0000259" key="5">
    <source>
        <dbReference type="PROSITE" id="PS50174"/>
    </source>
</evidence>
<feature type="domain" description="G-patch" evidence="5">
    <location>
        <begin position="70"/>
        <end position="116"/>
    </location>
</feature>
<feature type="region of interest" description="Disordered" evidence="4">
    <location>
        <begin position="38"/>
        <end position="65"/>
    </location>
</feature>
<protein>
    <recommendedName>
        <fullName evidence="2">G patch domain-containing protein 11</fullName>
    </recommendedName>
    <alternativeName>
        <fullName evidence="3">Coiled-coil domain-containing protein 75</fullName>
    </alternativeName>
</protein>
<dbReference type="InterPro" id="IPR025239">
    <property type="entry name" value="DUF4187"/>
</dbReference>
<keyword evidence="7" id="KW-1185">Reference proteome</keyword>
<feature type="compositionally biased region" description="Basic and acidic residues" evidence="4">
    <location>
        <begin position="38"/>
        <end position="63"/>
    </location>
</feature>
<dbReference type="SMART" id="SM01173">
    <property type="entry name" value="DUF4187"/>
    <property type="match status" value="1"/>
</dbReference>
<reference evidence="6 7" key="1">
    <citation type="submission" date="2017-03" db="EMBL/GenBank/DDBJ databases">
        <title>Genome of the blue death feigning beetle - Asbolus verrucosus.</title>
        <authorList>
            <person name="Rider S.D."/>
        </authorList>
    </citation>
    <scope>NUCLEOTIDE SEQUENCE [LARGE SCALE GENOMIC DNA]</scope>
    <source>
        <strain evidence="6">Butters</strain>
        <tissue evidence="6">Head and leg muscle</tissue>
    </source>
</reference>
<dbReference type="InterPro" id="IPR000467">
    <property type="entry name" value="G_patch_dom"/>
</dbReference>
<dbReference type="STRING" id="1661398.A0A482VEG6"/>
<comment type="caution">
    <text evidence="6">The sequence shown here is derived from an EMBL/GenBank/DDBJ whole genome shotgun (WGS) entry which is preliminary data.</text>
</comment>
<evidence type="ECO:0000256" key="1">
    <source>
        <dbReference type="ARBA" id="ARBA00007140"/>
    </source>
</evidence>
<evidence type="ECO:0000256" key="4">
    <source>
        <dbReference type="SAM" id="MobiDB-lite"/>
    </source>
</evidence>